<evidence type="ECO:0000256" key="1">
    <source>
        <dbReference type="SAM" id="Phobius"/>
    </source>
</evidence>
<gene>
    <name evidence="3" type="ORF">BG57_18075</name>
    <name evidence="2" type="ORF">GCM10010985_56100</name>
</gene>
<feature type="transmembrane region" description="Helical" evidence="1">
    <location>
        <begin position="127"/>
        <end position="150"/>
    </location>
</feature>
<sequence>MSYLVIKWVHVLSSTILFGTGIGSAFYLLSASLGRDARTVARVSRLVVLADWLFTTPTAIIQPFSGYLMMRLVGFRMQTPWLAWSIGLYVFAIACWLPVVWLQVLIAAEARDCAASQARLSRRFWRLMAIWTVLGVLAFVAFLAIFWLMVSKTL</sequence>
<dbReference type="Pfam" id="PF10027">
    <property type="entry name" value="DUF2269"/>
    <property type="match status" value="1"/>
</dbReference>
<evidence type="ECO:0000313" key="3">
    <source>
        <dbReference type="EMBL" id="KDR29312.1"/>
    </source>
</evidence>
<keyword evidence="1" id="KW-0812">Transmembrane</keyword>
<evidence type="ECO:0000313" key="5">
    <source>
        <dbReference type="Proteomes" id="UP000597138"/>
    </source>
</evidence>
<reference evidence="2" key="1">
    <citation type="journal article" date="2014" name="Int. J. Syst. Evol. Microbiol.">
        <title>Complete genome of a new Firmicutes species belonging to the dominant human colonic microbiota ('Ruminococcus bicirculans') reveals two chromosomes and a selective capacity to utilize plant glucans.</title>
        <authorList>
            <consortium name="NISC Comparative Sequencing Program"/>
            <person name="Wegmann U."/>
            <person name="Louis P."/>
            <person name="Goesmann A."/>
            <person name="Henrissat B."/>
            <person name="Duncan S.H."/>
            <person name="Flint H.J."/>
        </authorList>
    </citation>
    <scope>NUCLEOTIDE SEQUENCE</scope>
    <source>
        <strain evidence="2">CGMCC 1.11013</strain>
    </source>
</reference>
<proteinExistence type="predicted"/>
<protein>
    <submittedName>
        <fullName evidence="3">Membrane protein</fullName>
    </submittedName>
</protein>
<keyword evidence="1" id="KW-0472">Membrane</keyword>
<dbReference type="eggNOG" id="COG5528">
    <property type="taxonomic scope" value="Bacteria"/>
</dbReference>
<reference evidence="5" key="3">
    <citation type="journal article" date="2019" name="Int. J. Syst. Evol. Microbiol.">
        <title>The Global Catalogue of Microorganisms (GCM) 10K type strain sequencing project: providing services to taxonomists for standard genome sequencing and annotation.</title>
        <authorList>
            <consortium name="The Broad Institute Genomics Platform"/>
            <consortium name="The Broad Institute Genome Sequencing Center for Infectious Disease"/>
            <person name="Wu L."/>
            <person name="Ma J."/>
        </authorList>
    </citation>
    <scope>NUCLEOTIDE SEQUENCE [LARGE SCALE GENOMIC DNA]</scope>
    <source>
        <strain evidence="5">CGMCC 1.11013</strain>
    </source>
</reference>
<accession>A0A069NM79</accession>
<keyword evidence="5" id="KW-1185">Reference proteome</keyword>
<dbReference type="EMBL" id="BMEG01000014">
    <property type="protein sequence ID" value="GGD94213.1"/>
    <property type="molecule type" value="Genomic_DNA"/>
</dbReference>
<dbReference type="AlphaFoldDB" id="A0A069NM79"/>
<dbReference type="EMBL" id="JFHE01000031">
    <property type="protein sequence ID" value="KDR29312.1"/>
    <property type="molecule type" value="Genomic_DNA"/>
</dbReference>
<evidence type="ECO:0000313" key="2">
    <source>
        <dbReference type="EMBL" id="GGD94213.1"/>
    </source>
</evidence>
<keyword evidence="1" id="KW-1133">Transmembrane helix</keyword>
<dbReference type="STRING" id="1071679.BG57_18075"/>
<feature type="transmembrane region" description="Helical" evidence="1">
    <location>
        <begin position="81"/>
        <end position="106"/>
    </location>
</feature>
<dbReference type="RefSeq" id="WP_035968624.1">
    <property type="nucleotide sequence ID" value="NZ_BMEG01000014.1"/>
</dbReference>
<reference evidence="3 4" key="2">
    <citation type="submission" date="2014-03" db="EMBL/GenBank/DDBJ databases">
        <title>Draft Genome Sequences of Four Burkholderia Strains.</title>
        <authorList>
            <person name="Liu X.Y."/>
            <person name="Li C.X."/>
            <person name="Xu J.H."/>
        </authorList>
    </citation>
    <scope>NUCLEOTIDE SEQUENCE [LARGE SCALE GENOMIC DNA]</scope>
    <source>
        <strain evidence="3 4">R27</strain>
    </source>
</reference>
<comment type="caution">
    <text evidence="3">The sequence shown here is derived from an EMBL/GenBank/DDBJ whole genome shotgun (WGS) entry which is preliminary data.</text>
</comment>
<dbReference type="InterPro" id="IPR018729">
    <property type="entry name" value="DUF2269_transmembrane"/>
</dbReference>
<feature type="transmembrane region" description="Helical" evidence="1">
    <location>
        <begin position="46"/>
        <end position="69"/>
    </location>
</feature>
<reference evidence="2" key="4">
    <citation type="submission" date="2024-05" db="EMBL/GenBank/DDBJ databases">
        <authorList>
            <person name="Sun Q."/>
            <person name="Zhou Y."/>
        </authorList>
    </citation>
    <scope>NUCLEOTIDE SEQUENCE</scope>
    <source>
        <strain evidence="2">CGMCC 1.11013</strain>
    </source>
</reference>
<organism evidence="3 4">
    <name type="scientific">Caballeronia grimmiae</name>
    <dbReference type="NCBI Taxonomy" id="1071679"/>
    <lineage>
        <taxon>Bacteria</taxon>
        <taxon>Pseudomonadati</taxon>
        <taxon>Pseudomonadota</taxon>
        <taxon>Betaproteobacteria</taxon>
        <taxon>Burkholderiales</taxon>
        <taxon>Burkholderiaceae</taxon>
        <taxon>Caballeronia</taxon>
    </lineage>
</organism>
<name>A0A069NM79_9BURK</name>
<dbReference type="Proteomes" id="UP000597138">
    <property type="component" value="Unassembled WGS sequence"/>
</dbReference>
<dbReference type="OrthoDB" id="9786302at2"/>
<dbReference type="Proteomes" id="UP000027439">
    <property type="component" value="Unassembled WGS sequence"/>
</dbReference>
<evidence type="ECO:0000313" key="4">
    <source>
        <dbReference type="Proteomes" id="UP000027439"/>
    </source>
</evidence>
<feature type="transmembrane region" description="Helical" evidence="1">
    <location>
        <begin position="12"/>
        <end position="34"/>
    </location>
</feature>